<organism evidence="3 4">
    <name type="scientific">Aegilops tauschii subsp. strangulata</name>
    <name type="common">Goatgrass</name>
    <dbReference type="NCBI Taxonomy" id="200361"/>
    <lineage>
        <taxon>Eukaryota</taxon>
        <taxon>Viridiplantae</taxon>
        <taxon>Streptophyta</taxon>
        <taxon>Embryophyta</taxon>
        <taxon>Tracheophyta</taxon>
        <taxon>Spermatophyta</taxon>
        <taxon>Magnoliopsida</taxon>
        <taxon>Liliopsida</taxon>
        <taxon>Poales</taxon>
        <taxon>Poaceae</taxon>
        <taxon>BOP clade</taxon>
        <taxon>Pooideae</taxon>
        <taxon>Triticodae</taxon>
        <taxon>Triticeae</taxon>
        <taxon>Triticinae</taxon>
        <taxon>Aegilops</taxon>
    </lineage>
</organism>
<dbReference type="Gramene" id="AET1Gv21035000.2">
    <property type="protein sequence ID" value="AET1Gv21035000.2"/>
    <property type="gene ID" value="AET1Gv21035000"/>
</dbReference>
<dbReference type="InterPro" id="IPR008271">
    <property type="entry name" value="Ser/Thr_kinase_AS"/>
</dbReference>
<feature type="domain" description="Protein kinase" evidence="1">
    <location>
        <begin position="1"/>
        <end position="282"/>
    </location>
</feature>
<protein>
    <recommendedName>
        <fullName evidence="5">Protein kinase domain-containing protein</fullName>
    </recommendedName>
</protein>
<feature type="domain" description="MSP" evidence="2">
    <location>
        <begin position="319"/>
        <end position="439"/>
    </location>
</feature>
<dbReference type="PANTHER" id="PTHR45707">
    <property type="entry name" value="C2 CALCIUM/LIPID-BINDING PLANT PHOSPHORIBOSYLTRANSFERASE FAMILY PROTEIN"/>
    <property type="match status" value="1"/>
</dbReference>
<dbReference type="PANTHER" id="PTHR45707:SF46">
    <property type="entry name" value="PROTEIN KINASE DOMAIN-CONTAINING PROTEIN"/>
    <property type="match status" value="1"/>
</dbReference>
<dbReference type="InterPro" id="IPR011009">
    <property type="entry name" value="Kinase-like_dom_sf"/>
</dbReference>
<reference evidence="4" key="2">
    <citation type="journal article" date="2017" name="Nat. Plants">
        <title>The Aegilops tauschii genome reveals multiple impacts of transposons.</title>
        <authorList>
            <person name="Zhao G."/>
            <person name="Zou C."/>
            <person name="Li K."/>
            <person name="Wang K."/>
            <person name="Li T."/>
            <person name="Gao L."/>
            <person name="Zhang X."/>
            <person name="Wang H."/>
            <person name="Yang Z."/>
            <person name="Liu X."/>
            <person name="Jiang W."/>
            <person name="Mao L."/>
            <person name="Kong X."/>
            <person name="Jiao Y."/>
            <person name="Jia J."/>
        </authorList>
    </citation>
    <scope>NUCLEOTIDE SEQUENCE [LARGE SCALE GENOMIC DNA]</scope>
    <source>
        <strain evidence="4">cv. AL8/78</strain>
    </source>
</reference>
<reference evidence="3" key="4">
    <citation type="submission" date="2019-03" db="UniProtKB">
        <authorList>
            <consortium name="EnsemblPlants"/>
        </authorList>
    </citation>
    <scope>IDENTIFICATION</scope>
</reference>
<dbReference type="GO" id="GO:0004672">
    <property type="term" value="F:protein kinase activity"/>
    <property type="evidence" value="ECO:0007669"/>
    <property type="project" value="InterPro"/>
</dbReference>
<reference evidence="3" key="5">
    <citation type="journal article" date="2021" name="G3 (Bethesda)">
        <title>Aegilops tauschii genome assembly Aet v5.0 features greater sequence contiguity and improved annotation.</title>
        <authorList>
            <person name="Wang L."/>
            <person name="Zhu T."/>
            <person name="Rodriguez J.C."/>
            <person name="Deal K.R."/>
            <person name="Dubcovsky J."/>
            <person name="McGuire P.E."/>
            <person name="Lux T."/>
            <person name="Spannagl M."/>
            <person name="Mayer K.F.X."/>
            <person name="Baldrich P."/>
            <person name="Meyers B.C."/>
            <person name="Huo N."/>
            <person name="Gu Y.Q."/>
            <person name="Zhou H."/>
            <person name="Devos K.M."/>
            <person name="Bennetzen J.L."/>
            <person name="Unver T."/>
            <person name="Budak H."/>
            <person name="Gulick P.J."/>
            <person name="Galiba G."/>
            <person name="Kalapos B."/>
            <person name="Nelson D.R."/>
            <person name="Li P."/>
            <person name="You F.M."/>
            <person name="Luo M.C."/>
            <person name="Dvorak J."/>
        </authorList>
    </citation>
    <scope>NUCLEOTIDE SEQUENCE [LARGE SCALE GENOMIC DNA]</scope>
    <source>
        <strain evidence="3">cv. AL8/78</strain>
    </source>
</reference>
<dbReference type="InterPro" id="IPR008962">
    <property type="entry name" value="PapD-like_sf"/>
</dbReference>
<dbReference type="InterPro" id="IPR013783">
    <property type="entry name" value="Ig-like_fold"/>
</dbReference>
<proteinExistence type="predicted"/>
<dbReference type="FunFam" id="1.10.510.10:FF:000870">
    <property type="entry name" value="OSJNBa0016N04.16-like protein"/>
    <property type="match status" value="1"/>
</dbReference>
<dbReference type="SMART" id="SM00220">
    <property type="entry name" value="S_TKc"/>
    <property type="match status" value="1"/>
</dbReference>
<dbReference type="Gene3D" id="2.60.40.10">
    <property type="entry name" value="Immunoglobulins"/>
    <property type="match status" value="1"/>
</dbReference>
<dbReference type="InterPro" id="IPR000719">
    <property type="entry name" value="Prot_kinase_dom"/>
</dbReference>
<reference evidence="3" key="3">
    <citation type="journal article" date="2017" name="Nature">
        <title>Genome sequence of the progenitor of the wheat D genome Aegilops tauschii.</title>
        <authorList>
            <person name="Luo M.C."/>
            <person name="Gu Y.Q."/>
            <person name="Puiu D."/>
            <person name="Wang H."/>
            <person name="Twardziok S.O."/>
            <person name="Deal K.R."/>
            <person name="Huo N."/>
            <person name="Zhu T."/>
            <person name="Wang L."/>
            <person name="Wang Y."/>
            <person name="McGuire P.E."/>
            <person name="Liu S."/>
            <person name="Long H."/>
            <person name="Ramasamy R.K."/>
            <person name="Rodriguez J.C."/>
            <person name="Van S.L."/>
            <person name="Yuan L."/>
            <person name="Wang Z."/>
            <person name="Xia Z."/>
            <person name="Xiao L."/>
            <person name="Anderson O.D."/>
            <person name="Ouyang S."/>
            <person name="Liang Y."/>
            <person name="Zimin A.V."/>
            <person name="Pertea G."/>
            <person name="Qi P."/>
            <person name="Bennetzen J.L."/>
            <person name="Dai X."/>
            <person name="Dawson M.W."/>
            <person name="Muller H.G."/>
            <person name="Kugler K."/>
            <person name="Rivarola-Duarte L."/>
            <person name="Spannagl M."/>
            <person name="Mayer K.F.X."/>
            <person name="Lu F.H."/>
            <person name="Bevan M.W."/>
            <person name="Leroy P."/>
            <person name="Li P."/>
            <person name="You F.M."/>
            <person name="Sun Q."/>
            <person name="Liu Z."/>
            <person name="Lyons E."/>
            <person name="Wicker T."/>
            <person name="Salzberg S.L."/>
            <person name="Devos K.M."/>
            <person name="Dvorak J."/>
        </authorList>
    </citation>
    <scope>NUCLEOTIDE SEQUENCE [LARGE SCALE GENOMIC DNA]</scope>
    <source>
        <strain evidence="3">cv. AL8/78</strain>
    </source>
</reference>
<evidence type="ECO:0008006" key="5">
    <source>
        <dbReference type="Google" id="ProtNLM"/>
    </source>
</evidence>
<dbReference type="SUPFAM" id="SSF49354">
    <property type="entry name" value="PapD-like"/>
    <property type="match status" value="1"/>
</dbReference>
<keyword evidence="4" id="KW-1185">Reference proteome</keyword>
<reference evidence="4" key="1">
    <citation type="journal article" date="2014" name="Science">
        <title>Ancient hybridizations among the ancestral genomes of bread wheat.</title>
        <authorList>
            <consortium name="International Wheat Genome Sequencing Consortium,"/>
            <person name="Marcussen T."/>
            <person name="Sandve S.R."/>
            <person name="Heier L."/>
            <person name="Spannagl M."/>
            <person name="Pfeifer M."/>
            <person name="Jakobsen K.S."/>
            <person name="Wulff B.B."/>
            <person name="Steuernagel B."/>
            <person name="Mayer K.F."/>
            <person name="Olsen O.A."/>
        </authorList>
    </citation>
    <scope>NUCLEOTIDE SEQUENCE [LARGE SCALE GENOMIC DNA]</scope>
    <source>
        <strain evidence="4">cv. AL8/78</strain>
    </source>
</reference>
<accession>A0A453A462</accession>
<dbReference type="PROSITE" id="PS00108">
    <property type="entry name" value="PROTEIN_KINASE_ST"/>
    <property type="match status" value="1"/>
</dbReference>
<dbReference type="InterPro" id="IPR000535">
    <property type="entry name" value="MSP_dom"/>
</dbReference>
<dbReference type="PROSITE" id="PS50011">
    <property type="entry name" value="PROTEIN_KINASE_DOM"/>
    <property type="match status" value="1"/>
</dbReference>
<evidence type="ECO:0000259" key="2">
    <source>
        <dbReference type="PROSITE" id="PS50202"/>
    </source>
</evidence>
<name>A0A453A462_AEGTS</name>
<dbReference type="SUPFAM" id="SSF56112">
    <property type="entry name" value="Protein kinase-like (PK-like)"/>
    <property type="match status" value="1"/>
</dbReference>
<dbReference type="Pfam" id="PF00069">
    <property type="entry name" value="Pkinase"/>
    <property type="match status" value="1"/>
</dbReference>
<evidence type="ECO:0000313" key="3">
    <source>
        <dbReference type="EnsemblPlants" id="AET1Gv21035000.2"/>
    </source>
</evidence>
<dbReference type="EnsemblPlants" id="AET1Gv21035000.2">
    <property type="protein sequence ID" value="AET1Gv21035000.2"/>
    <property type="gene ID" value="AET1Gv21035000"/>
</dbReference>
<dbReference type="Proteomes" id="UP000015105">
    <property type="component" value="Chromosome 1D"/>
</dbReference>
<dbReference type="AlphaFoldDB" id="A0A453A462"/>
<evidence type="ECO:0000313" key="4">
    <source>
        <dbReference type="Proteomes" id="UP000015105"/>
    </source>
</evidence>
<dbReference type="Pfam" id="PF00635">
    <property type="entry name" value="Motile_Sperm"/>
    <property type="match status" value="1"/>
</dbReference>
<evidence type="ECO:0000259" key="1">
    <source>
        <dbReference type="PROSITE" id="PS50011"/>
    </source>
</evidence>
<dbReference type="PROSITE" id="PS50202">
    <property type="entry name" value="MSP"/>
    <property type="match status" value="1"/>
</dbReference>
<sequence>QAVLNNGDEIAVKKLFPIYDLDDTKFDNEFSNLMSVQHKNIVRLLRYCYETKRGHTFQKGKCYFSEETERALCFEYMQGGSLSQHISKNSCKYDWPTTYKIIEGTCEGLHYLHKGRGEQHYIYHLDLKPDNILLDENLVPKIGDFGLSRLFGESKTYEISKKKGTAGFMPPEYIDYGKVTPKNDVFSLGVVIFYMLAGKKGYGHYRDALLRQNYSDKFIIDGVQESWKKKMEAVMGYRWDETDILGVRKCTEIAISCVHNNRDNRPSTTMIIEKLKKLDARIKEMLKEDPKPPMPLGKLTDLENNVKRKNCHNEDLGKYIVVDPSVELCFPFEPKRDIPCCLQLINKSGSFVAFNINTDPNKCRAQPNRGILAPLSNCYIILTLQAQEKVPPKMTCHDKAIVQATRVSKGFTSDKITQDFLKKSSAVDVAELPIVYVTSPQGPSN</sequence>
<dbReference type="GO" id="GO:0005524">
    <property type="term" value="F:ATP binding"/>
    <property type="evidence" value="ECO:0007669"/>
    <property type="project" value="InterPro"/>
</dbReference>
<dbReference type="Gene3D" id="1.10.510.10">
    <property type="entry name" value="Transferase(Phosphotransferase) domain 1"/>
    <property type="match status" value="1"/>
</dbReference>